<accession>A0A3E4QVD2</accession>
<reference evidence="5 6" key="1">
    <citation type="submission" date="2018-08" db="EMBL/GenBank/DDBJ databases">
        <title>A genome reference for cultivated species of the human gut microbiota.</title>
        <authorList>
            <person name="Zou Y."/>
            <person name="Xue W."/>
            <person name="Luo G."/>
        </authorList>
    </citation>
    <scope>NUCLEOTIDE SEQUENCE [LARGE SCALE GENOMIC DNA]</scope>
    <source>
        <strain evidence="5 6">TF08-14</strain>
    </source>
</reference>
<dbReference type="Proteomes" id="UP000260943">
    <property type="component" value="Unassembled WGS sequence"/>
</dbReference>
<dbReference type="InterPro" id="IPR017853">
    <property type="entry name" value="GH"/>
</dbReference>
<dbReference type="EMBL" id="QSRJ01000003">
    <property type="protein sequence ID" value="RGL11155.1"/>
    <property type="molecule type" value="Genomic_DNA"/>
</dbReference>
<sequence>MPFPKDFLWGGAFASAQFEGAWDAGGKVPSIQDFVRGSSAGKDRAFSARLHEGVYYPSHRAVDFYHHVDEDLSLLAGMGFTCLRLSIAWARIFKDAKCLVPNEEGLAFYNHIFDECGRLGMTPVVTINHFDIPMEIACKNQGFLSRSTIDLYMRFVKLIMERYRGKVRHWLPFNEINFGMMPMGAFKAQGIVPPEVAASGEWHPSHNLPVSLNDRMQALHHQFVASAQVVKLAHEIDPGNRVGCMIGHITQYPLTCDPCDVLACQENDRLINKFCGDVLARGSYPPYIRAWMSKNDVEIVEDPQDVQLIKENTIDFYAFSYYMTNCISEQFAGERVDGNLIGGLKNPHLETSEWGWQVDPCGLRFTLHELQDRYGLPLMVVENGLGARDQVSADGCIHDPYRIAYLRDHIREMRRAVDEGANVIGYTAWSPIDSVSASTGQMSKRYGMVYVDRDDEGNGDMARIKKDSYAWYRRCIESNGEAL</sequence>
<dbReference type="PANTHER" id="PTHR10353">
    <property type="entry name" value="GLYCOSYL HYDROLASE"/>
    <property type="match status" value="1"/>
</dbReference>
<proteinExistence type="inferred from homology"/>
<evidence type="ECO:0000256" key="1">
    <source>
        <dbReference type="ARBA" id="ARBA00010838"/>
    </source>
</evidence>
<dbReference type="GO" id="GO:0016052">
    <property type="term" value="P:carbohydrate catabolic process"/>
    <property type="evidence" value="ECO:0007669"/>
    <property type="project" value="TreeGrafter"/>
</dbReference>
<dbReference type="SUPFAM" id="SSF51445">
    <property type="entry name" value="(Trans)glycosidases"/>
    <property type="match status" value="1"/>
</dbReference>
<dbReference type="AlphaFoldDB" id="A0A3E4QVD2"/>
<comment type="caution">
    <text evidence="5">The sequence shown here is derived from an EMBL/GenBank/DDBJ whole genome shotgun (WGS) entry which is preliminary data.</text>
</comment>
<evidence type="ECO:0000256" key="2">
    <source>
        <dbReference type="ARBA" id="ARBA00022801"/>
    </source>
</evidence>
<dbReference type="FunFam" id="3.20.20.80:FF:000004">
    <property type="entry name" value="Beta-glucosidase 6-phospho-beta-glucosidase"/>
    <property type="match status" value="1"/>
</dbReference>
<organism evidence="5 6">
    <name type="scientific">Collinsella tanakaei</name>
    <dbReference type="NCBI Taxonomy" id="626935"/>
    <lineage>
        <taxon>Bacteria</taxon>
        <taxon>Bacillati</taxon>
        <taxon>Actinomycetota</taxon>
        <taxon>Coriobacteriia</taxon>
        <taxon>Coriobacteriales</taxon>
        <taxon>Coriobacteriaceae</taxon>
        <taxon>Collinsella</taxon>
    </lineage>
</organism>
<dbReference type="RefSeq" id="WP_117679166.1">
    <property type="nucleotide sequence ID" value="NZ_JAQCWE010000009.1"/>
</dbReference>
<comment type="similarity">
    <text evidence="1 4">Belongs to the glycosyl hydrolase 1 family.</text>
</comment>
<evidence type="ECO:0000256" key="4">
    <source>
        <dbReference type="RuleBase" id="RU003690"/>
    </source>
</evidence>
<dbReference type="GO" id="GO:0005829">
    <property type="term" value="C:cytosol"/>
    <property type="evidence" value="ECO:0007669"/>
    <property type="project" value="TreeGrafter"/>
</dbReference>
<dbReference type="InterPro" id="IPR001360">
    <property type="entry name" value="Glyco_hydro_1"/>
</dbReference>
<dbReference type="Pfam" id="PF00232">
    <property type="entry name" value="Glyco_hydro_1"/>
    <property type="match status" value="1"/>
</dbReference>
<evidence type="ECO:0000313" key="6">
    <source>
        <dbReference type="Proteomes" id="UP000260943"/>
    </source>
</evidence>
<dbReference type="PANTHER" id="PTHR10353:SF296">
    <property type="entry name" value="6-PHOSPHO-BETA-GLUCOSIDASE"/>
    <property type="match status" value="1"/>
</dbReference>
<keyword evidence="3" id="KW-0326">Glycosidase</keyword>
<evidence type="ECO:0000256" key="3">
    <source>
        <dbReference type="ARBA" id="ARBA00023295"/>
    </source>
</evidence>
<gene>
    <name evidence="5" type="ORF">DXC81_03295</name>
</gene>
<name>A0A3E4QVD2_9ACTN</name>
<evidence type="ECO:0000313" key="5">
    <source>
        <dbReference type="EMBL" id="RGL11155.1"/>
    </source>
</evidence>
<keyword evidence="2 5" id="KW-0378">Hydrolase</keyword>
<protein>
    <submittedName>
        <fullName evidence="5">Glycoside hydrolase family 1 protein</fullName>
    </submittedName>
</protein>
<dbReference type="GO" id="GO:0008422">
    <property type="term" value="F:beta-glucosidase activity"/>
    <property type="evidence" value="ECO:0007669"/>
    <property type="project" value="TreeGrafter"/>
</dbReference>
<dbReference type="PRINTS" id="PR00131">
    <property type="entry name" value="GLHYDRLASE1"/>
</dbReference>
<dbReference type="Gene3D" id="3.20.20.80">
    <property type="entry name" value="Glycosidases"/>
    <property type="match status" value="1"/>
</dbReference>